<comment type="caution">
    <text evidence="2">The sequence shown here is derived from an EMBL/GenBank/DDBJ whole genome shotgun (WGS) entry which is preliminary data.</text>
</comment>
<feature type="transmembrane region" description="Helical" evidence="1">
    <location>
        <begin position="55"/>
        <end position="77"/>
    </location>
</feature>
<protein>
    <submittedName>
        <fullName evidence="2">Uncharacterized protein</fullName>
    </submittedName>
</protein>
<organism evidence="2 3">
    <name type="scientific">Ridgeia piscesae</name>
    <name type="common">Tubeworm</name>
    <dbReference type="NCBI Taxonomy" id="27915"/>
    <lineage>
        <taxon>Eukaryota</taxon>
        <taxon>Metazoa</taxon>
        <taxon>Spiralia</taxon>
        <taxon>Lophotrochozoa</taxon>
        <taxon>Annelida</taxon>
        <taxon>Polychaeta</taxon>
        <taxon>Sedentaria</taxon>
        <taxon>Canalipalpata</taxon>
        <taxon>Sabellida</taxon>
        <taxon>Siboglinidae</taxon>
        <taxon>Ridgeia</taxon>
    </lineage>
</organism>
<keyword evidence="1" id="KW-1133">Transmembrane helix</keyword>
<keyword evidence="3" id="KW-1185">Reference proteome</keyword>
<sequence length="137" mass="15596">MNKLCFCIAFAKLCTLFIITTTITFQEFFIFHSWMNIDVVLLLLILGINVSQLDLFYLFLCTVILLAATVSGLALIGSSTSVVYICSSLYVETLRYGWGHQLCQRGCRRPIIAWTAARWRSSLVQSRRLLTVLLTYV</sequence>
<dbReference type="Proteomes" id="UP001209878">
    <property type="component" value="Unassembled WGS sequence"/>
</dbReference>
<name>A0AAD9KTH3_RIDPI</name>
<accession>A0AAD9KTH3</accession>
<keyword evidence="1" id="KW-0812">Transmembrane</keyword>
<keyword evidence="1" id="KW-0472">Membrane</keyword>
<reference evidence="2" key="1">
    <citation type="journal article" date="2023" name="Mol. Biol. Evol.">
        <title>Third-Generation Sequencing Reveals the Adaptive Role of the Epigenome in Three Deep-Sea Polychaetes.</title>
        <authorList>
            <person name="Perez M."/>
            <person name="Aroh O."/>
            <person name="Sun Y."/>
            <person name="Lan Y."/>
            <person name="Juniper S.K."/>
            <person name="Young C.R."/>
            <person name="Angers B."/>
            <person name="Qian P.Y."/>
        </authorList>
    </citation>
    <scope>NUCLEOTIDE SEQUENCE</scope>
    <source>
        <strain evidence="2">R07B-5</strain>
    </source>
</reference>
<evidence type="ECO:0000256" key="1">
    <source>
        <dbReference type="SAM" id="Phobius"/>
    </source>
</evidence>
<dbReference type="AlphaFoldDB" id="A0AAD9KTH3"/>
<evidence type="ECO:0000313" key="3">
    <source>
        <dbReference type="Proteomes" id="UP001209878"/>
    </source>
</evidence>
<proteinExistence type="predicted"/>
<dbReference type="EMBL" id="JAODUO010000624">
    <property type="protein sequence ID" value="KAK2177005.1"/>
    <property type="molecule type" value="Genomic_DNA"/>
</dbReference>
<gene>
    <name evidence="2" type="ORF">NP493_624g01052</name>
</gene>
<evidence type="ECO:0000313" key="2">
    <source>
        <dbReference type="EMBL" id="KAK2177005.1"/>
    </source>
</evidence>